<gene>
    <name evidence="1" type="ORF">IAB74_08670</name>
</gene>
<sequence length="126" mass="14799">MDFEMETDYSNISVKTEKDTYPKDTEEIVYTITNHNPGKGFYYYSLPYVEFYDGESWIRLAYYPPDYHQEAGRWNVCGVEGEQEMEFSTNGIFYPQSVAGGIQDGDYRLVIFVGDTWVSYQFCFEN</sequence>
<accession>A0A9D0Z3Q4</accession>
<evidence type="ECO:0000313" key="1">
    <source>
        <dbReference type="EMBL" id="HIQ68564.1"/>
    </source>
</evidence>
<comment type="caution">
    <text evidence="1">The sequence shown here is derived from an EMBL/GenBank/DDBJ whole genome shotgun (WGS) entry which is preliminary data.</text>
</comment>
<reference evidence="1" key="2">
    <citation type="journal article" date="2021" name="PeerJ">
        <title>Extensive microbial diversity within the chicken gut microbiome revealed by metagenomics and culture.</title>
        <authorList>
            <person name="Gilroy R."/>
            <person name="Ravi A."/>
            <person name="Getino M."/>
            <person name="Pursley I."/>
            <person name="Horton D.L."/>
            <person name="Alikhan N.F."/>
            <person name="Baker D."/>
            <person name="Gharbi K."/>
            <person name="Hall N."/>
            <person name="Watson M."/>
            <person name="Adriaenssens E.M."/>
            <person name="Foster-Nyarko E."/>
            <person name="Jarju S."/>
            <person name="Secka A."/>
            <person name="Antonio M."/>
            <person name="Oren A."/>
            <person name="Chaudhuri R.R."/>
            <person name="La Ragione R."/>
            <person name="Hildebrand F."/>
            <person name="Pallen M.J."/>
        </authorList>
    </citation>
    <scope>NUCLEOTIDE SEQUENCE</scope>
    <source>
        <strain evidence="1">13361</strain>
    </source>
</reference>
<dbReference type="EMBL" id="DVFK01000114">
    <property type="protein sequence ID" value="HIQ68564.1"/>
    <property type="molecule type" value="Genomic_DNA"/>
</dbReference>
<evidence type="ECO:0000313" key="2">
    <source>
        <dbReference type="Proteomes" id="UP000886796"/>
    </source>
</evidence>
<organism evidence="1 2">
    <name type="scientific">Candidatus Faecousia excrementigallinarum</name>
    <dbReference type="NCBI Taxonomy" id="2840806"/>
    <lineage>
        <taxon>Bacteria</taxon>
        <taxon>Bacillati</taxon>
        <taxon>Bacillota</taxon>
        <taxon>Clostridia</taxon>
        <taxon>Eubacteriales</taxon>
        <taxon>Oscillospiraceae</taxon>
        <taxon>Faecousia</taxon>
    </lineage>
</organism>
<protein>
    <submittedName>
        <fullName evidence="1">Uncharacterized protein</fullName>
    </submittedName>
</protein>
<dbReference type="Proteomes" id="UP000886796">
    <property type="component" value="Unassembled WGS sequence"/>
</dbReference>
<name>A0A9D0Z3Q4_9FIRM</name>
<proteinExistence type="predicted"/>
<dbReference type="AlphaFoldDB" id="A0A9D0Z3Q4"/>
<reference evidence="1" key="1">
    <citation type="submission" date="2020-10" db="EMBL/GenBank/DDBJ databases">
        <authorList>
            <person name="Gilroy R."/>
        </authorList>
    </citation>
    <scope>NUCLEOTIDE SEQUENCE</scope>
    <source>
        <strain evidence="1">13361</strain>
    </source>
</reference>